<organism evidence="1 2">
    <name type="scientific">Cymbomonas tetramitiformis</name>
    <dbReference type="NCBI Taxonomy" id="36881"/>
    <lineage>
        <taxon>Eukaryota</taxon>
        <taxon>Viridiplantae</taxon>
        <taxon>Chlorophyta</taxon>
        <taxon>Pyramimonadophyceae</taxon>
        <taxon>Pyramimonadales</taxon>
        <taxon>Pyramimonadaceae</taxon>
        <taxon>Cymbomonas</taxon>
    </lineage>
</organism>
<gene>
    <name evidence="1" type="ORF">CYMTET_49329</name>
</gene>
<protein>
    <submittedName>
        <fullName evidence="1">Uncharacterized protein</fullName>
    </submittedName>
</protein>
<name>A0AAE0EU03_9CHLO</name>
<reference evidence="1 2" key="1">
    <citation type="journal article" date="2015" name="Genome Biol. Evol.">
        <title>Comparative Genomics of a Bacterivorous Green Alga Reveals Evolutionary Causalities and Consequences of Phago-Mixotrophic Mode of Nutrition.</title>
        <authorList>
            <person name="Burns J.A."/>
            <person name="Paasch A."/>
            <person name="Narechania A."/>
            <person name="Kim E."/>
        </authorList>
    </citation>
    <scope>NUCLEOTIDE SEQUENCE [LARGE SCALE GENOMIC DNA]</scope>
    <source>
        <strain evidence="1 2">PLY_AMNH</strain>
    </source>
</reference>
<evidence type="ECO:0000313" key="2">
    <source>
        <dbReference type="Proteomes" id="UP001190700"/>
    </source>
</evidence>
<comment type="caution">
    <text evidence="1">The sequence shown here is derived from an EMBL/GenBank/DDBJ whole genome shotgun (WGS) entry which is preliminary data.</text>
</comment>
<dbReference type="Proteomes" id="UP001190700">
    <property type="component" value="Unassembled WGS sequence"/>
</dbReference>
<keyword evidence="2" id="KW-1185">Reference proteome</keyword>
<proteinExistence type="predicted"/>
<dbReference type="AlphaFoldDB" id="A0AAE0EU03"/>
<sequence>MAAGCMEEGSATRNFSLEFIIGPLRRIPLIASILQVMAAKAASARLRVVKKAARYKANKKDKKESTIASSMHDRSFLVNPDCCGTWREQFNESMEIIAREQEKIHDLMMMVNDEHLLENAARPHLAIDNAARPHLTTTPSALG</sequence>
<accession>A0AAE0EU03</accession>
<evidence type="ECO:0000313" key="1">
    <source>
        <dbReference type="EMBL" id="KAK3240863.1"/>
    </source>
</evidence>
<dbReference type="EMBL" id="LGRX02033529">
    <property type="protein sequence ID" value="KAK3240863.1"/>
    <property type="molecule type" value="Genomic_DNA"/>
</dbReference>